<sequence length="233" mass="25716">MKLNKRYYTWGLGGLLLLAGCSSQEASAVPIVGQSMSDDITIQMDGRSLLPQLTKTLKINYKDGLTIAEVLRNEGQMRLSDDGMHISAVAGTTLDPSLAWKIQLNGHSVVPEQWKQKLDKKDNLQIELTAVQRNPKDKPQSARLSVNGGTLNPGLSRAYINVFHDSLTVRDILVNSGLVKLNDNNKAVVSVEGYSPRVNEQWILKVNNKQLITNGLDMKLQPQDIVEIELAST</sequence>
<keyword evidence="1" id="KW-0732">Signal</keyword>
<evidence type="ECO:0008006" key="4">
    <source>
        <dbReference type="Google" id="ProtNLM"/>
    </source>
</evidence>
<gene>
    <name evidence="2" type="ORF">Q5741_02075</name>
</gene>
<evidence type="ECO:0000256" key="1">
    <source>
        <dbReference type="SAM" id="SignalP"/>
    </source>
</evidence>
<dbReference type="EMBL" id="JAUQTB010000001">
    <property type="protein sequence ID" value="MDO7905201.1"/>
    <property type="molecule type" value="Genomic_DNA"/>
</dbReference>
<feature type="signal peptide" evidence="1">
    <location>
        <begin position="1"/>
        <end position="28"/>
    </location>
</feature>
<evidence type="ECO:0000313" key="3">
    <source>
        <dbReference type="Proteomes" id="UP001240171"/>
    </source>
</evidence>
<dbReference type="PROSITE" id="PS51257">
    <property type="entry name" value="PROKAR_LIPOPROTEIN"/>
    <property type="match status" value="1"/>
</dbReference>
<dbReference type="RefSeq" id="WP_305022378.1">
    <property type="nucleotide sequence ID" value="NZ_JAUQTB010000001.1"/>
</dbReference>
<reference evidence="2 3" key="1">
    <citation type="submission" date="2023-07" db="EMBL/GenBank/DDBJ databases">
        <title>Paenibacillus sp. JX-17 nov. isolated from soil.</title>
        <authorList>
            <person name="Wan Y."/>
            <person name="Liu B."/>
        </authorList>
    </citation>
    <scope>NUCLEOTIDE SEQUENCE [LARGE SCALE GENOMIC DNA]</scope>
    <source>
        <strain evidence="2 3">JX-17</strain>
    </source>
</reference>
<name>A0ABT9CBZ1_9BACL</name>
<feature type="chain" id="PRO_5045449085" description="Lipoprotein" evidence="1">
    <location>
        <begin position="29"/>
        <end position="233"/>
    </location>
</feature>
<proteinExistence type="predicted"/>
<comment type="caution">
    <text evidence="2">The sequence shown here is derived from an EMBL/GenBank/DDBJ whole genome shotgun (WGS) entry which is preliminary data.</text>
</comment>
<evidence type="ECO:0000313" key="2">
    <source>
        <dbReference type="EMBL" id="MDO7905201.1"/>
    </source>
</evidence>
<protein>
    <recommendedName>
        <fullName evidence="4">Lipoprotein</fullName>
    </recommendedName>
</protein>
<dbReference type="Proteomes" id="UP001240171">
    <property type="component" value="Unassembled WGS sequence"/>
</dbReference>
<organism evidence="2 3">
    <name type="scientific">Paenibacillus lacisoli</name>
    <dbReference type="NCBI Taxonomy" id="3064525"/>
    <lineage>
        <taxon>Bacteria</taxon>
        <taxon>Bacillati</taxon>
        <taxon>Bacillota</taxon>
        <taxon>Bacilli</taxon>
        <taxon>Bacillales</taxon>
        <taxon>Paenibacillaceae</taxon>
        <taxon>Paenibacillus</taxon>
    </lineage>
</organism>
<keyword evidence="3" id="KW-1185">Reference proteome</keyword>
<accession>A0ABT9CBZ1</accession>